<proteinExistence type="predicted"/>
<comment type="caution">
    <text evidence="2">The sequence shown here is derived from an EMBL/GenBank/DDBJ whole genome shotgun (WGS) entry which is preliminary data.</text>
</comment>
<gene>
    <name evidence="2" type="ORF">GHN41_08975</name>
    <name evidence="1" type="ORF">GHN94_04675</name>
</gene>
<organism evidence="2 3">
    <name type="scientific">Pseudomonas helleri</name>
    <dbReference type="NCBI Taxonomy" id="1608996"/>
    <lineage>
        <taxon>Bacteria</taxon>
        <taxon>Pseudomonadati</taxon>
        <taxon>Pseudomonadota</taxon>
        <taxon>Gammaproteobacteria</taxon>
        <taxon>Pseudomonadales</taxon>
        <taxon>Pseudomonadaceae</taxon>
        <taxon>Pseudomonas</taxon>
    </lineage>
</organism>
<name>A0A6G1W273_9PSED</name>
<dbReference type="AlphaFoldDB" id="A0A6G1W273"/>
<dbReference type="EMBL" id="WIWP01000005">
    <property type="protein sequence ID" value="MQT25132.1"/>
    <property type="molecule type" value="Genomic_DNA"/>
</dbReference>
<dbReference type="Proteomes" id="UP000713985">
    <property type="component" value="Unassembled WGS sequence"/>
</dbReference>
<dbReference type="Proteomes" id="UP000443000">
    <property type="component" value="Unassembled WGS sequence"/>
</dbReference>
<dbReference type="EMBL" id="WIVT01000008">
    <property type="protein sequence ID" value="MQU16569.1"/>
    <property type="molecule type" value="Genomic_DNA"/>
</dbReference>
<evidence type="ECO:0000313" key="2">
    <source>
        <dbReference type="EMBL" id="MQU16569.1"/>
    </source>
</evidence>
<dbReference type="RefSeq" id="WP_153404505.1">
    <property type="nucleotide sequence ID" value="NZ_WIVT01000008.1"/>
</dbReference>
<sequence>MGLPQKAIIRPFRVLRKIGFSASRIARFERLRRRHEALGRALIVVSWPDGVWCVLILHAEWFGAVVLDQLEKSYAYREARQMVSESITPILHLRHEIHA</sequence>
<evidence type="ECO:0000313" key="3">
    <source>
        <dbReference type="Proteomes" id="UP000443000"/>
    </source>
</evidence>
<keyword evidence="4" id="KW-1185">Reference proteome</keyword>
<protein>
    <submittedName>
        <fullName evidence="2">Uncharacterized protein</fullName>
    </submittedName>
</protein>
<accession>A0A6G1W273</accession>
<dbReference type="OrthoDB" id="7004551at2"/>
<evidence type="ECO:0000313" key="4">
    <source>
        <dbReference type="Proteomes" id="UP000713985"/>
    </source>
</evidence>
<reference evidence="3 4" key="1">
    <citation type="submission" date="2019-10" db="EMBL/GenBank/DDBJ databases">
        <title>Evaluation of single-gene subtyping targets for Pseudomonas.</title>
        <authorList>
            <person name="Reichler S.J."/>
            <person name="Orsi R.H."/>
            <person name="Wiedmann M."/>
            <person name="Martin N.H."/>
            <person name="Murphy S.I."/>
        </authorList>
    </citation>
    <scope>NUCLEOTIDE SEQUENCE [LARGE SCALE GENOMIC DNA]</scope>
    <source>
        <strain evidence="1 4">FSL R10-0802</strain>
        <strain evidence="2 3">FSL R10-1594</strain>
    </source>
</reference>
<evidence type="ECO:0000313" key="1">
    <source>
        <dbReference type="EMBL" id="MQT25132.1"/>
    </source>
</evidence>